<dbReference type="Pfam" id="PF01418">
    <property type="entry name" value="HTH_6"/>
    <property type="match status" value="1"/>
</dbReference>
<feature type="domain" description="HTH rpiR-type" evidence="4">
    <location>
        <begin position="5"/>
        <end position="81"/>
    </location>
</feature>
<keyword evidence="3" id="KW-0804">Transcription</keyword>
<dbReference type="PROSITE" id="PS51071">
    <property type="entry name" value="HTH_RPIR"/>
    <property type="match status" value="1"/>
</dbReference>
<dbReference type="InterPro" id="IPR009057">
    <property type="entry name" value="Homeodomain-like_sf"/>
</dbReference>
<dbReference type="HOGENOM" id="CLU_055769_1_4_5"/>
<evidence type="ECO:0000313" key="7">
    <source>
        <dbReference type="Proteomes" id="UP000005952"/>
    </source>
</evidence>
<evidence type="ECO:0000256" key="2">
    <source>
        <dbReference type="ARBA" id="ARBA00023125"/>
    </source>
</evidence>
<dbReference type="InterPro" id="IPR000281">
    <property type="entry name" value="HTH_RpiR"/>
</dbReference>
<reference evidence="6 7" key="1">
    <citation type="journal article" date="2013" name="Genome Announc.">
        <title>Genome sequences for three denitrifying bacterial strains isolated from a uranium- and nitrate-contaminated subsurface environment.</title>
        <authorList>
            <person name="Venkatramanan R."/>
            <person name="Prakash O."/>
            <person name="Woyke T."/>
            <person name="Chain P."/>
            <person name="Goodwin L.A."/>
            <person name="Watson D."/>
            <person name="Brooks S."/>
            <person name="Kostka J.E."/>
            <person name="Green S.J."/>
        </authorList>
    </citation>
    <scope>NUCLEOTIDE SEQUENCE [LARGE SCALE GENOMIC DNA]</scope>
    <source>
        <strain evidence="6 7">1NES1</strain>
    </source>
</reference>
<dbReference type="RefSeq" id="WP_015599795.1">
    <property type="nucleotide sequence ID" value="NC_021172.1"/>
</dbReference>
<dbReference type="GO" id="GO:1901135">
    <property type="term" value="P:carbohydrate derivative metabolic process"/>
    <property type="evidence" value="ECO:0007669"/>
    <property type="project" value="InterPro"/>
</dbReference>
<dbReference type="GO" id="GO:0003677">
    <property type="term" value="F:DNA binding"/>
    <property type="evidence" value="ECO:0007669"/>
    <property type="project" value="UniProtKB-KW"/>
</dbReference>
<dbReference type="GO" id="GO:0003700">
    <property type="term" value="F:DNA-binding transcription factor activity"/>
    <property type="evidence" value="ECO:0007669"/>
    <property type="project" value="InterPro"/>
</dbReference>
<gene>
    <name evidence="6" type="ORF">HYPDE_40563</name>
</gene>
<dbReference type="AlphaFoldDB" id="N0BH60"/>
<name>N0BH60_9HYPH</name>
<dbReference type="Gene3D" id="1.10.10.10">
    <property type="entry name" value="Winged helix-like DNA-binding domain superfamily/Winged helix DNA-binding domain"/>
    <property type="match status" value="1"/>
</dbReference>
<dbReference type="eggNOG" id="COG1737">
    <property type="taxonomic scope" value="Bacteria"/>
</dbReference>
<keyword evidence="7" id="KW-1185">Reference proteome</keyword>
<dbReference type="InterPro" id="IPR047640">
    <property type="entry name" value="RpiR-like"/>
</dbReference>
<dbReference type="CDD" id="cd05013">
    <property type="entry name" value="SIS_RpiR"/>
    <property type="match status" value="1"/>
</dbReference>
<dbReference type="InterPro" id="IPR036388">
    <property type="entry name" value="WH-like_DNA-bd_sf"/>
</dbReference>
<accession>N0BH60</accession>
<dbReference type="EMBL" id="CP005587">
    <property type="protein sequence ID" value="AGK59781.1"/>
    <property type="molecule type" value="Genomic_DNA"/>
</dbReference>
<dbReference type="Pfam" id="PF01380">
    <property type="entry name" value="SIS"/>
    <property type="match status" value="1"/>
</dbReference>
<feature type="domain" description="SIS" evidence="5">
    <location>
        <begin position="129"/>
        <end position="266"/>
    </location>
</feature>
<evidence type="ECO:0000259" key="5">
    <source>
        <dbReference type="PROSITE" id="PS51464"/>
    </source>
</evidence>
<dbReference type="Gene3D" id="3.40.50.10490">
    <property type="entry name" value="Glucose-6-phosphate isomerase like protein, domain 1"/>
    <property type="match status" value="1"/>
</dbReference>
<dbReference type="InterPro" id="IPR035472">
    <property type="entry name" value="RpiR-like_SIS"/>
</dbReference>
<organism evidence="6 7">
    <name type="scientific">Hyphomicrobium denitrificans 1NES1</name>
    <dbReference type="NCBI Taxonomy" id="670307"/>
    <lineage>
        <taxon>Bacteria</taxon>
        <taxon>Pseudomonadati</taxon>
        <taxon>Pseudomonadota</taxon>
        <taxon>Alphaproteobacteria</taxon>
        <taxon>Hyphomicrobiales</taxon>
        <taxon>Hyphomicrobiaceae</taxon>
        <taxon>Hyphomicrobium</taxon>
    </lineage>
</organism>
<keyword evidence="2" id="KW-0238">DNA-binding</keyword>
<dbReference type="InterPro" id="IPR046348">
    <property type="entry name" value="SIS_dom_sf"/>
</dbReference>
<dbReference type="GO" id="GO:0097367">
    <property type="term" value="F:carbohydrate derivative binding"/>
    <property type="evidence" value="ECO:0007669"/>
    <property type="project" value="InterPro"/>
</dbReference>
<protein>
    <submittedName>
        <fullName evidence="6">Transcriptional regulator</fullName>
    </submittedName>
</protein>
<dbReference type="PROSITE" id="PS51464">
    <property type="entry name" value="SIS"/>
    <property type="match status" value="1"/>
</dbReference>
<dbReference type="STRING" id="670307.HYPDE_40563"/>
<evidence type="ECO:0000256" key="1">
    <source>
        <dbReference type="ARBA" id="ARBA00023015"/>
    </source>
</evidence>
<evidence type="ECO:0000259" key="4">
    <source>
        <dbReference type="PROSITE" id="PS51071"/>
    </source>
</evidence>
<proteinExistence type="predicted"/>
<evidence type="ECO:0000313" key="6">
    <source>
        <dbReference type="EMBL" id="AGK59781.1"/>
    </source>
</evidence>
<sequence>MQAAATFDERIALHLDQMSPAEQRVARVFRENREEVLYASAASLAAKASTSDATVVRTTKALGFAGMEELRRTLAAELKQSLSIASRMRETLREVGDDLHATFDLTLDIHVESIQSLRRDIAPELFRKAVSLIANARRVVVFGIGPSSMMATYFAAQLGRFGIDATSLTRTGLLFADELRTLRAGDALVAMAYGHVYRELAVLLDETDRHGIRKLLLTDNLGPKLRGRVDLVLPVARGRANMLSMHTATLGLLEALLVGIAAKRPEETIQSLEDLNKLRERIVGAPVNLATRQSNRQTD</sequence>
<dbReference type="PANTHER" id="PTHR30514">
    <property type="entry name" value="GLUCOKINASE"/>
    <property type="match status" value="1"/>
</dbReference>
<dbReference type="OrthoDB" id="8683433at2"/>
<dbReference type="KEGG" id="hdt:HYPDE_40563"/>
<dbReference type="Proteomes" id="UP000005952">
    <property type="component" value="Chromosome"/>
</dbReference>
<dbReference type="SUPFAM" id="SSF46689">
    <property type="entry name" value="Homeodomain-like"/>
    <property type="match status" value="1"/>
</dbReference>
<dbReference type="SUPFAM" id="SSF53697">
    <property type="entry name" value="SIS domain"/>
    <property type="match status" value="1"/>
</dbReference>
<evidence type="ECO:0000256" key="3">
    <source>
        <dbReference type="ARBA" id="ARBA00023163"/>
    </source>
</evidence>
<keyword evidence="1" id="KW-0805">Transcription regulation</keyword>
<dbReference type="InterPro" id="IPR001347">
    <property type="entry name" value="SIS_dom"/>
</dbReference>